<dbReference type="RefSeq" id="WP_354658374.1">
    <property type="nucleotide sequence ID" value="NZ_JBEXAC010000001.1"/>
</dbReference>
<evidence type="ECO:0000313" key="2">
    <source>
        <dbReference type="Proteomes" id="UP001549749"/>
    </source>
</evidence>
<dbReference type="Gene3D" id="2.60.40.1120">
    <property type="entry name" value="Carboxypeptidase-like, regulatory domain"/>
    <property type="match status" value="1"/>
</dbReference>
<proteinExistence type="predicted"/>
<accession>A0ABV2SZD7</accession>
<dbReference type="SUPFAM" id="SSF49464">
    <property type="entry name" value="Carboxypeptidase regulatory domain-like"/>
    <property type="match status" value="1"/>
</dbReference>
<gene>
    <name evidence="1" type="ORF">ABR189_00010</name>
</gene>
<dbReference type="InterPro" id="IPR008969">
    <property type="entry name" value="CarboxyPept-like_regulatory"/>
</dbReference>
<dbReference type="EMBL" id="JBEXAC010000001">
    <property type="protein sequence ID" value="MET6995725.1"/>
    <property type="molecule type" value="Genomic_DNA"/>
</dbReference>
<evidence type="ECO:0000313" key="1">
    <source>
        <dbReference type="EMBL" id="MET6995725.1"/>
    </source>
</evidence>
<sequence>MNLSVTPEMRSGRSAFIALMFAFICTFTNCSKTKNPAPGGATESGLTGVVVDINGIPVSGATIRIDNQEVTSTATGTFKIADIQLSDKRYVVTCSKTGYFTQQRALLRPDAGTARMQFTLHTKEITHTISAQNGGAAALSDGSKVDIPASGVVTPDGSNYAGPVRMSVVHLDPSDEDFPLRVPGGDLRAIREDASEVMLYSYGMMQVEMESEDGERLQLKAGKPATLTITIPQEQQATAPATIPLWYYDEAAGIWKEEGIAARQGNKYVGTVKHFSSWNVDAPKPFAKVKGCIFGPCGGLGMPNMLVSIGQTTTITDANGNFTATVPSDIPYNISVERRHNGGIGGVAQAMPALPKEGNATQNLSLPCSPYVTGRLSTCTGEPMVGFITMFIDGVNTGSTFTDEAANFKLFAPKGKTVVLKAYDMLSHFAEITVEMPDNDNGKELPDVKLCDNKVLGETSFIINGAGFNNKLWVMAGEGKPTVANGFFDLSDGSTFCAIAHNSNTLSLKFEGSTKGTYEEDTDITLKLNNVIYASDGATKIIVTKYEEVGGTIEGTFTGTLKEVLGNKTVTITNGKFAAIRVQL</sequence>
<dbReference type="Pfam" id="PF13620">
    <property type="entry name" value="CarboxypepD_reg"/>
    <property type="match status" value="1"/>
</dbReference>
<name>A0ABV2SZD7_9BACT</name>
<comment type="caution">
    <text evidence="1">The sequence shown here is derived from an EMBL/GenBank/DDBJ whole genome shotgun (WGS) entry which is preliminary data.</text>
</comment>
<organism evidence="1 2">
    <name type="scientific">Chitinophaga defluvii</name>
    <dbReference type="NCBI Taxonomy" id="3163343"/>
    <lineage>
        <taxon>Bacteria</taxon>
        <taxon>Pseudomonadati</taxon>
        <taxon>Bacteroidota</taxon>
        <taxon>Chitinophagia</taxon>
        <taxon>Chitinophagales</taxon>
        <taxon>Chitinophagaceae</taxon>
        <taxon>Chitinophaga</taxon>
    </lineage>
</organism>
<reference evidence="1 2" key="1">
    <citation type="submission" date="2024-06" db="EMBL/GenBank/DDBJ databases">
        <title>Chitinophaga defluvii sp. nov., isolated from municipal sewage.</title>
        <authorList>
            <person name="Zhang L."/>
        </authorList>
    </citation>
    <scope>NUCLEOTIDE SEQUENCE [LARGE SCALE GENOMIC DNA]</scope>
    <source>
        <strain evidence="1 2">H8</strain>
    </source>
</reference>
<protein>
    <submittedName>
        <fullName evidence="1">Carboxypeptidase regulatory-like domain-containing protein</fullName>
    </submittedName>
</protein>
<dbReference type="Proteomes" id="UP001549749">
    <property type="component" value="Unassembled WGS sequence"/>
</dbReference>
<keyword evidence="2" id="KW-1185">Reference proteome</keyword>